<accession>A0A1Z9Z2I8</accession>
<dbReference type="AlphaFoldDB" id="A0A1Z9Z2I8"/>
<keyword evidence="2" id="KW-1185">Reference proteome</keyword>
<evidence type="ECO:0000313" key="2">
    <source>
        <dbReference type="Proteomes" id="UP000196536"/>
    </source>
</evidence>
<proteinExistence type="predicted"/>
<sequence>MQIGLSKIRLLNLTGLCDVYFFVVGVDGHLHRRLVCVLEFEHSSHLALGQSNALLILAHDLIFSCSLLLNKFLQTYRHSFHGMVADRTGVEIPLKSTRPAQGCPVRSTIASIVDQTFLTKKAAYERIFSALLNK</sequence>
<evidence type="ECO:0000313" key="1">
    <source>
        <dbReference type="EMBL" id="OUY08693.1"/>
    </source>
</evidence>
<organism evidence="1 2">
    <name type="scientific">Acinetobacter populi</name>
    <dbReference type="NCBI Taxonomy" id="1582270"/>
    <lineage>
        <taxon>Bacteria</taxon>
        <taxon>Pseudomonadati</taxon>
        <taxon>Pseudomonadota</taxon>
        <taxon>Gammaproteobacteria</taxon>
        <taxon>Moraxellales</taxon>
        <taxon>Moraxellaceae</taxon>
        <taxon>Acinetobacter</taxon>
    </lineage>
</organism>
<gene>
    <name evidence="1" type="ORF">CAP51_03515</name>
</gene>
<name>A0A1Z9Z2I8_9GAMM</name>
<dbReference type="Proteomes" id="UP000196536">
    <property type="component" value="Unassembled WGS sequence"/>
</dbReference>
<reference evidence="1 2" key="1">
    <citation type="submission" date="2017-05" db="EMBL/GenBank/DDBJ databases">
        <title>Acinetobacter populi ANC 5415 (= PBJ7), whole genome shotgun sequencing project.</title>
        <authorList>
            <person name="Nemec A."/>
            <person name="Radolfova-Krizova L."/>
        </authorList>
    </citation>
    <scope>NUCLEOTIDE SEQUENCE [LARGE SCALE GENOMIC DNA]</scope>
    <source>
        <strain evidence="1 2">PBJ7</strain>
    </source>
</reference>
<dbReference type="EMBL" id="NEXX01000001">
    <property type="protein sequence ID" value="OUY08693.1"/>
    <property type="molecule type" value="Genomic_DNA"/>
</dbReference>
<protein>
    <submittedName>
        <fullName evidence="1">Uncharacterized protein</fullName>
    </submittedName>
</protein>
<comment type="caution">
    <text evidence="1">The sequence shown here is derived from an EMBL/GenBank/DDBJ whole genome shotgun (WGS) entry which is preliminary data.</text>
</comment>